<accession>A0A645ILP7</accession>
<gene>
    <name evidence="1" type="ORF">SDC9_199607</name>
</gene>
<proteinExistence type="predicted"/>
<protein>
    <submittedName>
        <fullName evidence="1">Uncharacterized protein</fullName>
    </submittedName>
</protein>
<evidence type="ECO:0000313" key="1">
    <source>
        <dbReference type="EMBL" id="MPN51956.1"/>
    </source>
</evidence>
<organism evidence="1">
    <name type="scientific">bioreactor metagenome</name>
    <dbReference type="NCBI Taxonomy" id="1076179"/>
    <lineage>
        <taxon>unclassified sequences</taxon>
        <taxon>metagenomes</taxon>
        <taxon>ecological metagenomes</taxon>
    </lineage>
</organism>
<dbReference type="AlphaFoldDB" id="A0A645ILP7"/>
<sequence length="33" mass="3569">MVAVFIAVFTDADAVTIIKACDMVKLCRTARVP</sequence>
<name>A0A645ILP7_9ZZZZ</name>
<comment type="caution">
    <text evidence="1">The sequence shown here is derived from an EMBL/GenBank/DDBJ whole genome shotgun (WGS) entry which is preliminary data.</text>
</comment>
<reference evidence="1" key="1">
    <citation type="submission" date="2019-08" db="EMBL/GenBank/DDBJ databases">
        <authorList>
            <person name="Kucharzyk K."/>
            <person name="Murdoch R.W."/>
            <person name="Higgins S."/>
            <person name="Loffler F."/>
        </authorList>
    </citation>
    <scope>NUCLEOTIDE SEQUENCE</scope>
</reference>
<dbReference type="EMBL" id="VSSQ01117589">
    <property type="protein sequence ID" value="MPN51956.1"/>
    <property type="molecule type" value="Genomic_DNA"/>
</dbReference>